<sequence length="128" mass="14987">MNDKGQNKQKGNRAEQLAADYLSREKRHQILARNYLTAFGEIDIISKDDETLVFTEVKYRENTDHGLPGQAVGKAKQRHIIQTALYYLQENAVDDRALRFDVIEVWQRDKDRLAIHHIENAFQADRDY</sequence>
<dbReference type="HAMAP" id="MF_00048">
    <property type="entry name" value="UPF0102"/>
    <property type="match status" value="1"/>
</dbReference>
<dbReference type="HOGENOM" id="CLU_115353_2_1_9"/>
<organism evidence="3 4">
    <name type="scientific">Pseudoramibacter alactolyticus ATCC 23263</name>
    <dbReference type="NCBI Taxonomy" id="887929"/>
    <lineage>
        <taxon>Bacteria</taxon>
        <taxon>Bacillati</taxon>
        <taxon>Bacillota</taxon>
        <taxon>Clostridia</taxon>
        <taxon>Eubacteriales</taxon>
        <taxon>Eubacteriaceae</taxon>
        <taxon>Pseudoramibacter</taxon>
    </lineage>
</organism>
<comment type="similarity">
    <text evidence="1 2">Belongs to the UPF0102 family.</text>
</comment>
<dbReference type="RefSeq" id="WP_006597898.1">
    <property type="nucleotide sequence ID" value="NZ_GL622359.1"/>
</dbReference>
<accession>E6MEP6</accession>
<proteinExistence type="inferred from homology"/>
<dbReference type="PANTHER" id="PTHR34039">
    <property type="entry name" value="UPF0102 PROTEIN YRAN"/>
    <property type="match status" value="1"/>
</dbReference>
<dbReference type="STRING" id="887929.HMP0721_0479"/>
<dbReference type="Proteomes" id="UP000004754">
    <property type="component" value="Unassembled WGS sequence"/>
</dbReference>
<dbReference type="Pfam" id="PF02021">
    <property type="entry name" value="UPF0102"/>
    <property type="match status" value="1"/>
</dbReference>
<dbReference type="CDD" id="cd20736">
    <property type="entry name" value="PoNe_Nuclease"/>
    <property type="match status" value="1"/>
</dbReference>
<protein>
    <recommendedName>
        <fullName evidence="2">UPF0102 protein HMP0721_0479</fullName>
    </recommendedName>
</protein>
<evidence type="ECO:0000313" key="4">
    <source>
        <dbReference type="Proteomes" id="UP000004754"/>
    </source>
</evidence>
<dbReference type="Gene3D" id="3.40.1350.10">
    <property type="match status" value="1"/>
</dbReference>
<evidence type="ECO:0000256" key="1">
    <source>
        <dbReference type="ARBA" id="ARBA00006738"/>
    </source>
</evidence>
<evidence type="ECO:0000313" key="3">
    <source>
        <dbReference type="EMBL" id="EFV02571.1"/>
    </source>
</evidence>
<reference evidence="3 4" key="1">
    <citation type="submission" date="2010-12" db="EMBL/GenBank/DDBJ databases">
        <authorList>
            <person name="Muzny D."/>
            <person name="Qin X."/>
            <person name="Deng J."/>
            <person name="Jiang H."/>
            <person name="Liu Y."/>
            <person name="Qu J."/>
            <person name="Song X.-Z."/>
            <person name="Zhang L."/>
            <person name="Thornton R."/>
            <person name="Coyle M."/>
            <person name="Francisco L."/>
            <person name="Jackson L."/>
            <person name="Javaid M."/>
            <person name="Korchina V."/>
            <person name="Kovar C."/>
            <person name="Mata R."/>
            <person name="Mathew T."/>
            <person name="Ngo R."/>
            <person name="Nguyen L."/>
            <person name="Nguyen N."/>
            <person name="Okwuonu G."/>
            <person name="Ongeri F."/>
            <person name="Pham C."/>
            <person name="Simmons D."/>
            <person name="Wilczek-Boney K."/>
            <person name="Hale W."/>
            <person name="Jakkamsetti A."/>
            <person name="Pham P."/>
            <person name="Ruth R."/>
            <person name="San Lucas F."/>
            <person name="Warren J."/>
            <person name="Zhang J."/>
            <person name="Zhao Z."/>
            <person name="Zhou C."/>
            <person name="Zhu D."/>
            <person name="Lee S."/>
            <person name="Bess C."/>
            <person name="Blankenburg K."/>
            <person name="Forbes L."/>
            <person name="Fu Q."/>
            <person name="Gubbala S."/>
            <person name="Hirani K."/>
            <person name="Jayaseelan J.C."/>
            <person name="Lara F."/>
            <person name="Munidasa M."/>
            <person name="Palculict T."/>
            <person name="Patil S."/>
            <person name="Pu L.-L."/>
            <person name="Saada N."/>
            <person name="Tang L."/>
            <person name="Weissenberger G."/>
            <person name="Zhu Y."/>
            <person name="Hemphill L."/>
            <person name="Shang Y."/>
            <person name="Youmans B."/>
            <person name="Ayvaz T."/>
            <person name="Ross M."/>
            <person name="Santibanez J."/>
            <person name="Aqrawi P."/>
            <person name="Gross S."/>
            <person name="Joshi V."/>
            <person name="Fowler G."/>
            <person name="Nazareth L."/>
            <person name="Reid J."/>
            <person name="Worley K."/>
            <person name="Petrosino J."/>
            <person name="Highlander S."/>
            <person name="Gibbs R."/>
        </authorList>
    </citation>
    <scope>NUCLEOTIDE SEQUENCE [LARGE SCALE GENOMIC DNA]</scope>
    <source>
        <strain evidence="3 4">ATCC 23263</strain>
    </source>
</reference>
<dbReference type="NCBIfam" id="NF009150">
    <property type="entry name" value="PRK12497.1-3"/>
    <property type="match status" value="1"/>
</dbReference>
<dbReference type="InterPro" id="IPR011856">
    <property type="entry name" value="tRNA_endonuc-like_dom_sf"/>
</dbReference>
<dbReference type="NCBIfam" id="TIGR00252">
    <property type="entry name" value="YraN family protein"/>
    <property type="match status" value="1"/>
</dbReference>
<dbReference type="InterPro" id="IPR011335">
    <property type="entry name" value="Restrct_endonuc-II-like"/>
</dbReference>
<dbReference type="PANTHER" id="PTHR34039:SF1">
    <property type="entry name" value="UPF0102 PROTEIN YRAN"/>
    <property type="match status" value="1"/>
</dbReference>
<gene>
    <name evidence="3" type="ORF">HMP0721_0479</name>
</gene>
<dbReference type="eggNOG" id="COG0792">
    <property type="taxonomic scope" value="Bacteria"/>
</dbReference>
<dbReference type="GO" id="GO:0003676">
    <property type="term" value="F:nucleic acid binding"/>
    <property type="evidence" value="ECO:0007669"/>
    <property type="project" value="InterPro"/>
</dbReference>
<dbReference type="EMBL" id="AEQN01000007">
    <property type="protein sequence ID" value="EFV02571.1"/>
    <property type="molecule type" value="Genomic_DNA"/>
</dbReference>
<keyword evidence="4" id="KW-1185">Reference proteome</keyword>
<name>E6MEP6_9FIRM</name>
<dbReference type="InterPro" id="IPR003509">
    <property type="entry name" value="UPF0102_YraN-like"/>
</dbReference>
<dbReference type="AlphaFoldDB" id="E6MEP6"/>
<evidence type="ECO:0000256" key="2">
    <source>
        <dbReference type="HAMAP-Rule" id="MF_00048"/>
    </source>
</evidence>
<comment type="caution">
    <text evidence="3">The sequence shown here is derived from an EMBL/GenBank/DDBJ whole genome shotgun (WGS) entry which is preliminary data.</text>
</comment>
<dbReference type="OrthoDB" id="9802516at2"/>
<dbReference type="SUPFAM" id="SSF52980">
    <property type="entry name" value="Restriction endonuclease-like"/>
    <property type="match status" value="1"/>
</dbReference>